<accession>A0ABU1L2D2</accession>
<evidence type="ECO:0000313" key="2">
    <source>
        <dbReference type="EMBL" id="MDR6377325.1"/>
    </source>
</evidence>
<proteinExistence type="predicted"/>
<keyword evidence="1" id="KW-0812">Transmembrane</keyword>
<keyword evidence="1" id="KW-1133">Transmembrane helix</keyword>
<dbReference type="EMBL" id="JAVDQN010000003">
    <property type="protein sequence ID" value="MDR6377325.1"/>
    <property type="molecule type" value="Genomic_DNA"/>
</dbReference>
<feature type="transmembrane region" description="Helical" evidence="1">
    <location>
        <begin position="25"/>
        <end position="46"/>
    </location>
</feature>
<gene>
    <name evidence="2" type="ORF">J2776_004025</name>
</gene>
<organism evidence="2 3">
    <name type="scientific">Paraburkholderia caledonica</name>
    <dbReference type="NCBI Taxonomy" id="134536"/>
    <lineage>
        <taxon>Bacteria</taxon>
        <taxon>Pseudomonadati</taxon>
        <taxon>Pseudomonadota</taxon>
        <taxon>Betaproteobacteria</taxon>
        <taxon>Burkholderiales</taxon>
        <taxon>Burkholderiaceae</taxon>
        <taxon>Paraburkholderia</taxon>
    </lineage>
</organism>
<keyword evidence="3" id="KW-1185">Reference proteome</keyword>
<dbReference type="RefSeq" id="WP_310067857.1">
    <property type="nucleotide sequence ID" value="NZ_JAVDQN010000003.1"/>
</dbReference>
<evidence type="ECO:0000313" key="3">
    <source>
        <dbReference type="Proteomes" id="UP001185254"/>
    </source>
</evidence>
<dbReference type="Proteomes" id="UP001185254">
    <property type="component" value="Unassembled WGS sequence"/>
</dbReference>
<name>A0ABU1L2D2_9BURK</name>
<comment type="caution">
    <text evidence="2">The sequence shown here is derived from an EMBL/GenBank/DDBJ whole genome shotgun (WGS) entry which is preliminary data.</text>
</comment>
<protein>
    <submittedName>
        <fullName evidence="2">Uncharacterized protein</fullName>
    </submittedName>
</protein>
<evidence type="ECO:0000256" key="1">
    <source>
        <dbReference type="SAM" id="Phobius"/>
    </source>
</evidence>
<sequence length="237" mass="26452">MDTQLASQVAAEVAKYMPAHSWAPLLVQFALLVLAAVLGGIFGPYIREAAKNRATLRSIRQLTDAVEDIKTQNAVRLTDIAHQNAVLIEQIKSQNQLKVAAIDKRLQAHQDAFELWRKLNQHLSTDKLRDVIAECDGWWSKHCLYLEDDARAAFSEAYWSAHMYRQLDRKGEASLDNDAITFRVGHLTTIVEAGNRIAKAVSLPGLSNGELEAAARDVDEWAKGRPESDLLRARAAR</sequence>
<reference evidence="2 3" key="1">
    <citation type="submission" date="2023-07" db="EMBL/GenBank/DDBJ databases">
        <title>Sorghum-associated microbial communities from plants grown in Nebraska, USA.</title>
        <authorList>
            <person name="Schachtman D."/>
        </authorList>
    </citation>
    <scope>NUCLEOTIDE SEQUENCE [LARGE SCALE GENOMIC DNA]</scope>
    <source>
        <strain evidence="2 3">DS1039</strain>
    </source>
</reference>
<keyword evidence="1" id="KW-0472">Membrane</keyword>